<sequence>MTTRTRYHARLHRIGRWWAVDIPEVAVHTQCRTLDEAEDMARDAIAEALGTVPDTIAVELAVPEFAPLLEGVLEARTRRAAADAAELRALADAARSLVEDLGVSQNDAGRLLGLSHQDVSRLSTARGAAESRPWRLGPLSAPGGQAAPGGQGRPGGQGGPPGGQGPAGPRAPVGPGAPGPGRADGYGSSDGGTIRPNRRLHAPTSRPAWAVRDDDADAGARTWSDA</sequence>
<dbReference type="RefSeq" id="WP_069932727.1">
    <property type="nucleotide sequence ID" value="NZ_MEHJ01000001.1"/>
</dbReference>
<evidence type="ECO:0000256" key="1">
    <source>
        <dbReference type="SAM" id="MobiDB-lite"/>
    </source>
</evidence>
<name>A0A1E5P8N3_9ACTN</name>
<proteinExistence type="predicted"/>
<feature type="compositionally biased region" description="Gly residues" evidence="1">
    <location>
        <begin position="146"/>
        <end position="166"/>
    </location>
</feature>
<accession>A0A1E5P8N3</accession>
<dbReference type="Proteomes" id="UP000095759">
    <property type="component" value="Unassembled WGS sequence"/>
</dbReference>
<dbReference type="AlphaFoldDB" id="A0A1E5P8N3"/>
<gene>
    <name evidence="2" type="ORF">AS594_16680</name>
</gene>
<dbReference type="EMBL" id="MEHJ01000001">
    <property type="protein sequence ID" value="OEJ25890.1"/>
    <property type="molecule type" value="Genomic_DNA"/>
</dbReference>
<protein>
    <submittedName>
        <fullName evidence="2">Uncharacterized protein</fullName>
    </submittedName>
</protein>
<evidence type="ECO:0000313" key="3">
    <source>
        <dbReference type="Proteomes" id="UP000095759"/>
    </source>
</evidence>
<organism evidence="2 3">
    <name type="scientific">Streptomyces agglomeratus</name>
    <dbReference type="NCBI Taxonomy" id="285458"/>
    <lineage>
        <taxon>Bacteria</taxon>
        <taxon>Bacillati</taxon>
        <taxon>Actinomycetota</taxon>
        <taxon>Actinomycetes</taxon>
        <taxon>Kitasatosporales</taxon>
        <taxon>Streptomycetaceae</taxon>
        <taxon>Streptomyces</taxon>
    </lineage>
</organism>
<comment type="caution">
    <text evidence="2">The sequence shown here is derived from an EMBL/GenBank/DDBJ whole genome shotgun (WGS) entry which is preliminary data.</text>
</comment>
<feature type="region of interest" description="Disordered" evidence="1">
    <location>
        <begin position="123"/>
        <end position="226"/>
    </location>
</feature>
<dbReference type="STRING" id="285458.BGM19_20255"/>
<evidence type="ECO:0000313" key="2">
    <source>
        <dbReference type="EMBL" id="OEJ25890.1"/>
    </source>
</evidence>
<reference evidence="2 3" key="1">
    <citation type="submission" date="2016-08" db="EMBL/GenBank/DDBJ databases">
        <title>Complete genome sequence of Streptomyces agglomeratus strain 6-3-2, a novel anti-MRSA actinomycete isolated from Wuli of Tebit, China.</title>
        <authorList>
            <person name="Chen X."/>
        </authorList>
    </citation>
    <scope>NUCLEOTIDE SEQUENCE [LARGE SCALE GENOMIC DNA]</scope>
    <source>
        <strain evidence="2 3">6-3-2</strain>
    </source>
</reference>
<keyword evidence="3" id="KW-1185">Reference proteome</keyword>